<dbReference type="CDD" id="cd07377">
    <property type="entry name" value="WHTH_GntR"/>
    <property type="match status" value="1"/>
</dbReference>
<evidence type="ECO:0000259" key="4">
    <source>
        <dbReference type="PROSITE" id="PS50949"/>
    </source>
</evidence>
<dbReference type="Proteomes" id="UP000824073">
    <property type="component" value="Unassembled WGS sequence"/>
</dbReference>
<proteinExistence type="predicted"/>
<keyword evidence="3" id="KW-0804">Transcription</keyword>
<evidence type="ECO:0000256" key="3">
    <source>
        <dbReference type="ARBA" id="ARBA00023163"/>
    </source>
</evidence>
<evidence type="ECO:0000256" key="1">
    <source>
        <dbReference type="ARBA" id="ARBA00023015"/>
    </source>
</evidence>
<dbReference type="Gene3D" id="1.10.10.10">
    <property type="entry name" value="Winged helix-like DNA-binding domain superfamily/Winged helix DNA-binding domain"/>
    <property type="match status" value="1"/>
</dbReference>
<evidence type="ECO:0000256" key="2">
    <source>
        <dbReference type="ARBA" id="ARBA00023125"/>
    </source>
</evidence>
<dbReference type="AlphaFoldDB" id="A0A9D1IVE7"/>
<reference evidence="5" key="1">
    <citation type="submission" date="2020-10" db="EMBL/GenBank/DDBJ databases">
        <authorList>
            <person name="Gilroy R."/>
        </authorList>
    </citation>
    <scope>NUCLEOTIDE SEQUENCE</scope>
    <source>
        <strain evidence="5">CHK191-8634</strain>
    </source>
</reference>
<name>A0A9D1IVE7_9CLOT</name>
<evidence type="ECO:0000313" key="6">
    <source>
        <dbReference type="Proteomes" id="UP000824073"/>
    </source>
</evidence>
<organism evidence="5 6">
    <name type="scientific">Candidatus Ventrousia excrementavium</name>
    <dbReference type="NCBI Taxonomy" id="2840961"/>
    <lineage>
        <taxon>Bacteria</taxon>
        <taxon>Bacillati</taxon>
        <taxon>Bacillota</taxon>
        <taxon>Clostridia</taxon>
        <taxon>Eubacteriales</taxon>
        <taxon>Clostridiaceae</taxon>
        <taxon>Clostridiaceae incertae sedis</taxon>
        <taxon>Candidatus Ventrousia</taxon>
    </lineage>
</organism>
<evidence type="ECO:0000313" key="5">
    <source>
        <dbReference type="EMBL" id="HIU42739.1"/>
    </source>
</evidence>
<dbReference type="PRINTS" id="PR00035">
    <property type="entry name" value="HTHGNTR"/>
</dbReference>
<accession>A0A9D1IVE7</accession>
<comment type="caution">
    <text evidence="5">The sequence shown here is derived from an EMBL/GenBank/DDBJ whole genome shotgun (WGS) entry which is preliminary data.</text>
</comment>
<dbReference type="GO" id="GO:0003700">
    <property type="term" value="F:DNA-binding transcription factor activity"/>
    <property type="evidence" value="ECO:0007669"/>
    <property type="project" value="InterPro"/>
</dbReference>
<dbReference type="GO" id="GO:0003677">
    <property type="term" value="F:DNA binding"/>
    <property type="evidence" value="ECO:0007669"/>
    <property type="project" value="UniProtKB-KW"/>
</dbReference>
<keyword evidence="2" id="KW-0238">DNA-binding</keyword>
<protein>
    <submittedName>
        <fullName evidence="5">GntR family transcriptional regulator</fullName>
    </submittedName>
</protein>
<dbReference type="InterPro" id="IPR036390">
    <property type="entry name" value="WH_DNA-bd_sf"/>
</dbReference>
<dbReference type="PROSITE" id="PS50949">
    <property type="entry name" value="HTH_GNTR"/>
    <property type="match status" value="1"/>
</dbReference>
<reference evidence="5" key="2">
    <citation type="journal article" date="2021" name="PeerJ">
        <title>Extensive microbial diversity within the chicken gut microbiome revealed by metagenomics and culture.</title>
        <authorList>
            <person name="Gilroy R."/>
            <person name="Ravi A."/>
            <person name="Getino M."/>
            <person name="Pursley I."/>
            <person name="Horton D.L."/>
            <person name="Alikhan N.F."/>
            <person name="Baker D."/>
            <person name="Gharbi K."/>
            <person name="Hall N."/>
            <person name="Watson M."/>
            <person name="Adriaenssens E.M."/>
            <person name="Foster-Nyarko E."/>
            <person name="Jarju S."/>
            <person name="Secka A."/>
            <person name="Antonio M."/>
            <person name="Oren A."/>
            <person name="Chaudhuri R.R."/>
            <person name="La Ragione R."/>
            <person name="Hildebrand F."/>
            <person name="Pallen M.J."/>
        </authorList>
    </citation>
    <scope>NUCLEOTIDE SEQUENCE</scope>
    <source>
        <strain evidence="5">CHK191-8634</strain>
    </source>
</reference>
<dbReference type="InterPro" id="IPR036388">
    <property type="entry name" value="WH-like_DNA-bd_sf"/>
</dbReference>
<keyword evidence="1" id="KW-0805">Transcription regulation</keyword>
<dbReference type="PANTHER" id="PTHR38445">
    <property type="entry name" value="HTH-TYPE TRANSCRIPTIONAL REPRESSOR YTRA"/>
    <property type="match status" value="1"/>
</dbReference>
<dbReference type="InterPro" id="IPR000524">
    <property type="entry name" value="Tscrpt_reg_HTH_GntR"/>
</dbReference>
<dbReference type="Pfam" id="PF00392">
    <property type="entry name" value="GntR"/>
    <property type="match status" value="1"/>
</dbReference>
<gene>
    <name evidence="5" type="ORF">IAB67_00390</name>
</gene>
<dbReference type="EMBL" id="DVMR01000008">
    <property type="protein sequence ID" value="HIU42739.1"/>
    <property type="molecule type" value="Genomic_DNA"/>
</dbReference>
<feature type="domain" description="HTH gntR-type" evidence="4">
    <location>
        <begin position="9"/>
        <end position="77"/>
    </location>
</feature>
<dbReference type="PANTHER" id="PTHR38445:SF6">
    <property type="entry name" value="GNTR-FAMILY TRANSCRIPTIONAL REGULATOR"/>
    <property type="match status" value="1"/>
</dbReference>
<dbReference type="SUPFAM" id="SSF46785">
    <property type="entry name" value="Winged helix' DNA-binding domain"/>
    <property type="match status" value="1"/>
</dbReference>
<dbReference type="SMART" id="SM00345">
    <property type="entry name" value="HTH_GNTR"/>
    <property type="match status" value="1"/>
</dbReference>
<sequence>MTWDFSGDRAIYVQIAEQVKLRIIAGIYPVGTRLPSVRELAAEASVNPNTMQRALSDLEREGLLYSERTSGRFVTEDSAMIAKAKAALAQEVIDDFFARMERLGYTRAAARQQILDTEGENNG</sequence>